<accession>X5MFS0</accession>
<organism evidence="4 5">
    <name type="scientific">Candidatus Phaeomarinibacter ectocarpi</name>
    <dbReference type="NCBI Taxonomy" id="1458461"/>
    <lineage>
        <taxon>Bacteria</taxon>
        <taxon>Pseudomonadati</taxon>
        <taxon>Pseudomonadota</taxon>
        <taxon>Alphaproteobacteria</taxon>
        <taxon>Hyphomicrobiales</taxon>
        <taxon>Parvibaculaceae</taxon>
        <taxon>Candidatus Phaeomarinibacter</taxon>
    </lineage>
</organism>
<protein>
    <submittedName>
        <fullName evidence="4">Short chain dehydrogenase</fullName>
    </submittedName>
</protein>
<evidence type="ECO:0000313" key="4">
    <source>
        <dbReference type="EMBL" id="CDO60104.1"/>
    </source>
</evidence>
<dbReference type="SUPFAM" id="SSF51735">
    <property type="entry name" value="NAD(P)-binding Rossmann-fold domains"/>
    <property type="match status" value="1"/>
</dbReference>
<evidence type="ECO:0000256" key="2">
    <source>
        <dbReference type="ARBA" id="ARBA00023002"/>
    </source>
</evidence>
<gene>
    <name evidence="4" type="ORF">BN1012_Phect1891</name>
</gene>
<keyword evidence="2" id="KW-0560">Oxidoreductase</keyword>
<dbReference type="EMBL" id="HG966617">
    <property type="protein sequence ID" value="CDO60104.1"/>
    <property type="molecule type" value="Genomic_DNA"/>
</dbReference>
<keyword evidence="5" id="KW-1185">Reference proteome</keyword>
<evidence type="ECO:0000256" key="1">
    <source>
        <dbReference type="ARBA" id="ARBA00006484"/>
    </source>
</evidence>
<dbReference type="PANTHER" id="PTHR43391:SF82">
    <property type="entry name" value="OXIDOREDUCTASE SADH-RELATED"/>
    <property type="match status" value="1"/>
</dbReference>
<dbReference type="Proteomes" id="UP000032160">
    <property type="component" value="Chromosome I"/>
</dbReference>
<dbReference type="GO" id="GO:0016491">
    <property type="term" value="F:oxidoreductase activity"/>
    <property type="evidence" value="ECO:0007669"/>
    <property type="project" value="UniProtKB-KW"/>
</dbReference>
<dbReference type="STRING" id="1458461.BN1012_Phect1891"/>
<sequence>MTQIAGKTIFITGCASGIGRGLVKHAIQHGAKRVIATDVDSAGLGKTAEEASKLGSGDIETHILDVSDKDAVYALADSIQADHGGADIVINNAGVALFAEVNEMTYQDFEWVMDIDFWGMVYGTKAFLPRMIERGSGHIVNVSSIFGMIAVPGNSAYHAAKFAIRGFTESLRTEMVRNETGVEIASVHPGGIKTNVARNARLAQNEELLARKDEIAKGFDEFARTTPEEAARVIFTGIEKNNPRILIGGDARFMDRIQRLLPIKYHKVLGRLMGRQEEEAS</sequence>
<proteinExistence type="inferred from homology"/>
<dbReference type="AlphaFoldDB" id="X5MFS0"/>
<dbReference type="PRINTS" id="PR00081">
    <property type="entry name" value="GDHRDH"/>
</dbReference>
<dbReference type="PRINTS" id="PR00080">
    <property type="entry name" value="SDRFAMILY"/>
</dbReference>
<dbReference type="KEGG" id="pect:BN1012_Phect1891"/>
<dbReference type="OrthoDB" id="9793825at2"/>
<dbReference type="HOGENOM" id="CLU_010194_2_1_5"/>
<dbReference type="Pfam" id="PF00106">
    <property type="entry name" value="adh_short"/>
    <property type="match status" value="1"/>
</dbReference>
<evidence type="ECO:0000256" key="3">
    <source>
        <dbReference type="RuleBase" id="RU000363"/>
    </source>
</evidence>
<evidence type="ECO:0000313" key="5">
    <source>
        <dbReference type="Proteomes" id="UP000032160"/>
    </source>
</evidence>
<dbReference type="PANTHER" id="PTHR43391">
    <property type="entry name" value="RETINOL DEHYDROGENASE-RELATED"/>
    <property type="match status" value="1"/>
</dbReference>
<name>X5MFS0_9HYPH</name>
<dbReference type="Gene3D" id="3.40.50.720">
    <property type="entry name" value="NAD(P)-binding Rossmann-like Domain"/>
    <property type="match status" value="1"/>
</dbReference>
<dbReference type="InterPro" id="IPR002347">
    <property type="entry name" value="SDR_fam"/>
</dbReference>
<dbReference type="RefSeq" id="WP_043948231.1">
    <property type="nucleotide sequence ID" value="NZ_HG966617.1"/>
</dbReference>
<dbReference type="InterPro" id="IPR036291">
    <property type="entry name" value="NAD(P)-bd_dom_sf"/>
</dbReference>
<comment type="similarity">
    <text evidence="1 3">Belongs to the short-chain dehydrogenases/reductases (SDR) family.</text>
</comment>
<reference evidence="4 5" key="1">
    <citation type="journal article" date="2014" name="Front. Genet.">
        <title>Genome and metabolic network of "Candidatus Phaeomarinobacter ectocarpi" Ec32, a new candidate genus of Alphaproteobacteria frequently associated with brown algae.</title>
        <authorList>
            <person name="Dittami S.M."/>
            <person name="Barbeyron T."/>
            <person name="Boyen C."/>
            <person name="Cambefort J."/>
            <person name="Collet G."/>
            <person name="Delage L."/>
            <person name="Gobet A."/>
            <person name="Groisillier A."/>
            <person name="Leblanc C."/>
            <person name="Michel G."/>
            <person name="Scornet D."/>
            <person name="Siegel A."/>
            <person name="Tapia J.E."/>
            <person name="Tonon T."/>
        </authorList>
    </citation>
    <scope>NUCLEOTIDE SEQUENCE [LARGE SCALE GENOMIC DNA]</scope>
    <source>
        <strain evidence="4 5">Ec32</strain>
    </source>
</reference>